<sequence length="326" mass="36699">DEIDALGGTRGNDYSRSSEKDQTLNQLLSEMDGFSKTSGIVVIAATNRVDVLDPALIRPGRFDRQFNVGLPDLEARCEILKVHSKNKKMNKNINFLQLAQRTPGFSGAQLAAVLNEASILAVRNNKEMITIYELDEAIERLSMGIARKNKKITLQEKNTTAYHEAGHAVVEMKSSTNSKKVRIITIVPRGNALGYMWATPEEEYFFSSEKQLLEDITCSLGGVVAEEIFCNSRTDGVYLDLKSATSKAYNMVCHSGMSSLGYINFERCSEQTRYQVDQEVKKIIDKCYMKAKEILEKNKDLVEKITNSLLKKNTLNQEEIYELNVK</sequence>
<name>A0ABS5K3U0_9MOLU</name>
<dbReference type="EMBL" id="JAGVRH010000012">
    <property type="protein sequence ID" value="MBS2126558.1"/>
    <property type="molecule type" value="Genomic_DNA"/>
</dbReference>
<evidence type="ECO:0000313" key="14">
    <source>
        <dbReference type="EMBL" id="MBS2126558.1"/>
    </source>
</evidence>
<keyword evidence="5" id="KW-0479">Metal-binding</keyword>
<evidence type="ECO:0000259" key="13">
    <source>
        <dbReference type="Pfam" id="PF17862"/>
    </source>
</evidence>
<evidence type="ECO:0000313" key="15">
    <source>
        <dbReference type="Proteomes" id="UP000811481"/>
    </source>
</evidence>
<gene>
    <name evidence="14" type="ORF">J8J04_02565</name>
</gene>
<evidence type="ECO:0000256" key="4">
    <source>
        <dbReference type="ARBA" id="ARBA00022670"/>
    </source>
</evidence>
<comment type="caution">
    <text evidence="14">The sequence shown here is derived from an EMBL/GenBank/DDBJ whole genome shotgun (WGS) entry which is preliminary data.</text>
</comment>
<keyword evidence="9" id="KW-0547">Nucleotide-binding</keyword>
<reference evidence="14" key="1">
    <citation type="submission" date="2021-04" db="EMBL/GenBank/DDBJ databases">
        <title>Draft genome sequence of StrPh-CL8, a phytoplasma strain causing strawberry phyllody in Chile.</title>
        <authorList>
            <person name="Cui W."/>
            <person name="Zamorano A."/>
            <person name="Fiore N."/>
        </authorList>
    </citation>
    <scope>NUCLEOTIDE SEQUENCE [LARGE SCALE GENOMIC DNA]</scope>
    <source>
        <strain evidence="14">StrPh-Cl</strain>
    </source>
</reference>
<evidence type="ECO:0000256" key="2">
    <source>
        <dbReference type="ARBA" id="ARBA00010044"/>
    </source>
</evidence>
<dbReference type="PANTHER" id="PTHR23076:SF97">
    <property type="entry name" value="ATP-DEPENDENT ZINC METALLOPROTEASE YME1L1"/>
    <property type="match status" value="1"/>
</dbReference>
<dbReference type="InterPro" id="IPR003960">
    <property type="entry name" value="ATPase_AAA_CS"/>
</dbReference>
<evidence type="ECO:0000256" key="1">
    <source>
        <dbReference type="ARBA" id="ARBA00001947"/>
    </source>
</evidence>
<evidence type="ECO:0000256" key="3">
    <source>
        <dbReference type="ARBA" id="ARBA00022475"/>
    </source>
</evidence>
<dbReference type="Gene3D" id="1.20.58.760">
    <property type="entry name" value="Peptidase M41"/>
    <property type="match status" value="1"/>
</dbReference>
<keyword evidence="9" id="KW-0067">ATP-binding</keyword>
<keyword evidence="15" id="KW-1185">Reference proteome</keyword>
<feature type="domain" description="AAA ATPase AAA+ lid" evidence="13">
    <location>
        <begin position="92"/>
        <end position="130"/>
    </location>
</feature>
<evidence type="ECO:0000256" key="10">
    <source>
        <dbReference type="SAM" id="MobiDB-lite"/>
    </source>
</evidence>
<comment type="cofactor">
    <cofactor evidence="1">
        <name>Zn(2+)</name>
        <dbReference type="ChEBI" id="CHEBI:29105"/>
    </cofactor>
</comment>
<dbReference type="InterPro" id="IPR027417">
    <property type="entry name" value="P-loop_NTPase"/>
</dbReference>
<comment type="similarity">
    <text evidence="9">Belongs to the AAA ATPase family.</text>
</comment>
<dbReference type="SUPFAM" id="SSF140990">
    <property type="entry name" value="FtsH protease domain-like"/>
    <property type="match status" value="1"/>
</dbReference>
<dbReference type="InterPro" id="IPR003959">
    <property type="entry name" value="ATPase_AAA_core"/>
</dbReference>
<keyword evidence="3" id="KW-1003">Cell membrane</keyword>
<dbReference type="SUPFAM" id="SSF52540">
    <property type="entry name" value="P-loop containing nucleoside triphosphate hydrolases"/>
    <property type="match status" value="1"/>
</dbReference>
<organism evidence="14 15">
    <name type="scientific">'Fragaria x ananassa' phyllody phytoplasma</name>
    <dbReference type="NCBI Taxonomy" id="2358428"/>
    <lineage>
        <taxon>Bacteria</taxon>
        <taxon>Bacillati</taxon>
        <taxon>Mycoplasmatota</taxon>
        <taxon>Mollicutes</taxon>
        <taxon>Acholeplasmatales</taxon>
        <taxon>Acholeplasmataceae</taxon>
        <taxon>Candidatus Phytoplasma</taxon>
        <taxon>16SrXIII (Mexican periwinkle virescence group)</taxon>
    </lineage>
</organism>
<dbReference type="RefSeq" id="WP_212332015.1">
    <property type="nucleotide sequence ID" value="NZ_JAGVRH010000012.1"/>
</dbReference>
<keyword evidence="7" id="KW-0862">Zinc</keyword>
<keyword evidence="3" id="KW-0472">Membrane</keyword>
<keyword evidence="6" id="KW-0378">Hydrolase</keyword>
<feature type="domain" description="ATPase AAA-type core" evidence="11">
    <location>
        <begin position="1"/>
        <end position="69"/>
    </location>
</feature>
<dbReference type="Proteomes" id="UP000811481">
    <property type="component" value="Unassembled WGS sequence"/>
</dbReference>
<evidence type="ECO:0000256" key="6">
    <source>
        <dbReference type="ARBA" id="ARBA00022801"/>
    </source>
</evidence>
<feature type="region of interest" description="Disordered" evidence="10">
    <location>
        <begin position="1"/>
        <end position="20"/>
    </location>
</feature>
<feature type="domain" description="Peptidase M41" evidence="12">
    <location>
        <begin position="152"/>
        <end position="323"/>
    </location>
</feature>
<evidence type="ECO:0000256" key="8">
    <source>
        <dbReference type="ARBA" id="ARBA00023049"/>
    </source>
</evidence>
<dbReference type="Gene3D" id="1.10.8.60">
    <property type="match status" value="1"/>
</dbReference>
<evidence type="ECO:0000259" key="11">
    <source>
        <dbReference type="Pfam" id="PF00004"/>
    </source>
</evidence>
<dbReference type="InterPro" id="IPR000642">
    <property type="entry name" value="Peptidase_M41"/>
</dbReference>
<evidence type="ECO:0000259" key="12">
    <source>
        <dbReference type="Pfam" id="PF01434"/>
    </source>
</evidence>
<dbReference type="Pfam" id="PF01434">
    <property type="entry name" value="Peptidase_M41"/>
    <property type="match status" value="1"/>
</dbReference>
<dbReference type="Pfam" id="PF17862">
    <property type="entry name" value="AAA_lid_3"/>
    <property type="match status" value="1"/>
</dbReference>
<evidence type="ECO:0000256" key="9">
    <source>
        <dbReference type="RuleBase" id="RU003651"/>
    </source>
</evidence>
<keyword evidence="8" id="KW-0482">Metalloprotease</keyword>
<comment type="similarity">
    <text evidence="2">In the C-terminal section; belongs to the peptidase M41 family.</text>
</comment>
<accession>A0ABS5K3U0</accession>
<proteinExistence type="inferred from homology"/>
<dbReference type="Gene3D" id="3.40.50.300">
    <property type="entry name" value="P-loop containing nucleotide triphosphate hydrolases"/>
    <property type="match status" value="1"/>
</dbReference>
<dbReference type="Pfam" id="PF00004">
    <property type="entry name" value="AAA"/>
    <property type="match status" value="1"/>
</dbReference>
<dbReference type="PANTHER" id="PTHR23076">
    <property type="entry name" value="METALLOPROTEASE M41 FTSH"/>
    <property type="match status" value="1"/>
</dbReference>
<dbReference type="InterPro" id="IPR037219">
    <property type="entry name" value="Peptidase_M41-like"/>
</dbReference>
<dbReference type="PROSITE" id="PS00674">
    <property type="entry name" value="AAA"/>
    <property type="match status" value="1"/>
</dbReference>
<evidence type="ECO:0000256" key="7">
    <source>
        <dbReference type="ARBA" id="ARBA00022833"/>
    </source>
</evidence>
<keyword evidence="4" id="KW-0645">Protease</keyword>
<feature type="non-terminal residue" evidence="14">
    <location>
        <position position="1"/>
    </location>
</feature>
<evidence type="ECO:0000256" key="5">
    <source>
        <dbReference type="ARBA" id="ARBA00022723"/>
    </source>
</evidence>
<protein>
    <submittedName>
        <fullName evidence="14">AAA family ATPase</fullName>
    </submittedName>
</protein>
<dbReference type="InterPro" id="IPR041569">
    <property type="entry name" value="AAA_lid_3"/>
</dbReference>